<keyword evidence="3" id="KW-1185">Reference proteome</keyword>
<proteinExistence type="predicted"/>
<dbReference type="STRING" id="906689.A0A2I0XG18"/>
<gene>
    <name evidence="2" type="primary">YSL8</name>
    <name evidence="2" type="ORF">MA16_Dca017289</name>
</gene>
<organism evidence="2 3">
    <name type="scientific">Dendrobium catenatum</name>
    <dbReference type="NCBI Taxonomy" id="906689"/>
    <lineage>
        <taxon>Eukaryota</taxon>
        <taxon>Viridiplantae</taxon>
        <taxon>Streptophyta</taxon>
        <taxon>Embryophyta</taxon>
        <taxon>Tracheophyta</taxon>
        <taxon>Spermatophyta</taxon>
        <taxon>Magnoliopsida</taxon>
        <taxon>Liliopsida</taxon>
        <taxon>Asparagales</taxon>
        <taxon>Orchidaceae</taxon>
        <taxon>Epidendroideae</taxon>
        <taxon>Malaxideae</taxon>
        <taxon>Dendrobiinae</taxon>
        <taxon>Dendrobium</taxon>
    </lineage>
</organism>
<dbReference type="Proteomes" id="UP000233837">
    <property type="component" value="Unassembled WGS sequence"/>
</dbReference>
<feature type="transmembrane region" description="Helical" evidence="1">
    <location>
        <begin position="12"/>
        <end position="29"/>
    </location>
</feature>
<evidence type="ECO:0000256" key="1">
    <source>
        <dbReference type="SAM" id="Phobius"/>
    </source>
</evidence>
<keyword evidence="1" id="KW-0812">Transmembrane</keyword>
<evidence type="ECO:0000313" key="2">
    <source>
        <dbReference type="EMBL" id="PKU86861.1"/>
    </source>
</evidence>
<accession>A0A2I0XG18</accession>
<dbReference type="AlphaFoldDB" id="A0A2I0XG18"/>
<evidence type="ECO:0000313" key="3">
    <source>
        <dbReference type="Proteomes" id="UP000233837"/>
    </source>
</evidence>
<keyword evidence="1" id="KW-0472">Membrane</keyword>
<protein>
    <submittedName>
        <fullName evidence="2">Putative metal-nicotianamine transporter YSL8</fullName>
    </submittedName>
</protein>
<name>A0A2I0XG18_9ASPA</name>
<reference evidence="2 3" key="2">
    <citation type="journal article" date="2017" name="Nature">
        <title>The Apostasia genome and the evolution of orchids.</title>
        <authorList>
            <person name="Zhang G.Q."/>
            <person name="Liu K.W."/>
            <person name="Li Z."/>
            <person name="Lohaus R."/>
            <person name="Hsiao Y.Y."/>
            <person name="Niu S.C."/>
            <person name="Wang J.Y."/>
            <person name="Lin Y.C."/>
            <person name="Xu Q."/>
            <person name="Chen L.J."/>
            <person name="Yoshida K."/>
            <person name="Fujiwara S."/>
            <person name="Wang Z.W."/>
            <person name="Zhang Y.Q."/>
            <person name="Mitsuda N."/>
            <person name="Wang M."/>
            <person name="Liu G.H."/>
            <person name="Pecoraro L."/>
            <person name="Huang H.X."/>
            <person name="Xiao X.J."/>
            <person name="Lin M."/>
            <person name="Wu X.Y."/>
            <person name="Wu W.L."/>
            <person name="Chen Y.Y."/>
            <person name="Chang S.B."/>
            <person name="Sakamoto S."/>
            <person name="Ohme-Takagi M."/>
            <person name="Yagi M."/>
            <person name="Zeng S.J."/>
            <person name="Shen C.Y."/>
            <person name="Yeh C.M."/>
            <person name="Luo Y.B."/>
            <person name="Tsai W.C."/>
            <person name="Van de Peer Y."/>
            <person name="Liu Z.J."/>
        </authorList>
    </citation>
    <scope>NUCLEOTIDE SEQUENCE [LARGE SCALE GENOMIC DNA]</scope>
    <source>
        <tissue evidence="2">The whole plant</tissue>
    </source>
</reference>
<reference evidence="2 3" key="1">
    <citation type="journal article" date="2016" name="Sci. Rep.">
        <title>The Dendrobium catenatum Lindl. genome sequence provides insights into polysaccharide synthase, floral development and adaptive evolution.</title>
        <authorList>
            <person name="Zhang G.Q."/>
            <person name="Xu Q."/>
            <person name="Bian C."/>
            <person name="Tsai W.C."/>
            <person name="Yeh C.M."/>
            <person name="Liu K.W."/>
            <person name="Yoshida K."/>
            <person name="Zhang L.S."/>
            <person name="Chang S.B."/>
            <person name="Chen F."/>
            <person name="Shi Y."/>
            <person name="Su Y.Y."/>
            <person name="Zhang Y.Q."/>
            <person name="Chen L.J."/>
            <person name="Yin Y."/>
            <person name="Lin M."/>
            <person name="Huang H."/>
            <person name="Deng H."/>
            <person name="Wang Z.W."/>
            <person name="Zhu S.L."/>
            <person name="Zhao X."/>
            <person name="Deng C."/>
            <person name="Niu S.C."/>
            <person name="Huang J."/>
            <person name="Wang M."/>
            <person name="Liu G.H."/>
            <person name="Yang H.J."/>
            <person name="Xiao X.J."/>
            <person name="Hsiao Y.Y."/>
            <person name="Wu W.L."/>
            <person name="Chen Y.Y."/>
            <person name="Mitsuda N."/>
            <person name="Ohme-Takagi M."/>
            <person name="Luo Y.B."/>
            <person name="Van de Peer Y."/>
            <person name="Liu Z.J."/>
        </authorList>
    </citation>
    <scope>NUCLEOTIDE SEQUENCE [LARGE SCALE GENOMIC DNA]</scope>
    <source>
        <tissue evidence="2">The whole plant</tissue>
    </source>
</reference>
<keyword evidence="1" id="KW-1133">Transmembrane helix</keyword>
<dbReference type="EMBL" id="KZ501906">
    <property type="protein sequence ID" value="PKU86861.1"/>
    <property type="molecule type" value="Genomic_DNA"/>
</dbReference>
<sequence>MKFNLTTSIMPSLNVAAWLLGFFFVKLWTKFLDKSALLKYPSNHSSGEYYHPDLCRGSLRHLPFNDY</sequence>